<organism evidence="2 3">
    <name type="scientific">Malassezia globosa (strain ATCC MYA-4612 / CBS 7966)</name>
    <name type="common">Dandruff-associated fungus</name>
    <dbReference type="NCBI Taxonomy" id="425265"/>
    <lineage>
        <taxon>Eukaryota</taxon>
        <taxon>Fungi</taxon>
        <taxon>Dikarya</taxon>
        <taxon>Basidiomycota</taxon>
        <taxon>Ustilaginomycotina</taxon>
        <taxon>Malasseziomycetes</taxon>
        <taxon>Malasseziales</taxon>
        <taxon>Malasseziaceae</taxon>
        <taxon>Malassezia</taxon>
    </lineage>
</organism>
<dbReference type="STRING" id="425265.A8PRI0"/>
<proteinExistence type="predicted"/>
<sequence length="491" mass="56032">MFQNNLCLRIGSYVEELHIPLHKLPTIDIPASSSKKKQAIATSELLKLLRLVLGIVLKSDNNDEQVRAMQDLSLDEQVTMKNVVEDVLANFPSPEDAHFSENNEKNSDANQYRQELNALRRDLARANERVSQYHEQLGHIESEFERATTENKELASQLASFRSLEQERNTMRDLLDEYKPMIDAYKKQERTLGKLRERAEETLELKRQVKELETKNAELVEQASDAADRSASDFAGKQRAVSLKSDRKYAQLEDQHAELVKERNVLQAQFALLEDKRHQDQIQLQSLLERVRSLEVDDTHHRDTLPDALRSSVSQVEHTQDPLPITRNVEKSHDAQLLGQVQSAQHSSRQNVGYGTLDLGTTLAAVQADITAMRNNNTSRRSEIEHLLRKLEKKWPKDAGKSSTKDIKNVSNLLADSFQHENLVLERLQHCWDQANTVSTISHPFKCTCTCVGSSALTFSNLTDYTRSRPVHSDDDRRRGMPIHVTYAART</sequence>
<dbReference type="OMA" id="WSERRAM"/>
<dbReference type="GeneID" id="5856588"/>
<feature type="coiled-coil region" evidence="1">
    <location>
        <begin position="102"/>
        <end position="143"/>
    </location>
</feature>
<comment type="caution">
    <text evidence="2">The sequence shown here is derived from an EMBL/GenBank/DDBJ whole genome shotgun (WGS) entry which is preliminary data.</text>
</comment>
<dbReference type="InParanoid" id="A8PRI0"/>
<dbReference type="Gene3D" id="1.10.418.10">
    <property type="entry name" value="Calponin-like domain"/>
    <property type="match status" value="1"/>
</dbReference>
<dbReference type="EMBL" id="AAYY01000001">
    <property type="protein sequence ID" value="EDP45068.1"/>
    <property type="molecule type" value="Genomic_DNA"/>
</dbReference>
<evidence type="ECO:0000313" key="3">
    <source>
        <dbReference type="Proteomes" id="UP000008837"/>
    </source>
</evidence>
<name>A8PRI0_MALGO</name>
<dbReference type="VEuPathDB" id="FungiDB:MGL_0057"/>
<keyword evidence="3" id="KW-1185">Reference proteome</keyword>
<reference evidence="2 3" key="1">
    <citation type="journal article" date="2007" name="Proc. Natl. Acad. Sci. U.S.A.">
        <title>Dandruff-associated Malassezia genomes reveal convergent and divergent virulence traits shared with plant and human fungal pathogens.</title>
        <authorList>
            <person name="Xu J."/>
            <person name="Saunders C.W."/>
            <person name="Hu P."/>
            <person name="Grant R.A."/>
            <person name="Boekhout T."/>
            <person name="Kuramae E.E."/>
            <person name="Kronstad J.W."/>
            <person name="Deangelis Y.M."/>
            <person name="Reeder N.L."/>
            <person name="Johnstone K.R."/>
            <person name="Leland M."/>
            <person name="Fieno A.M."/>
            <person name="Begley W.M."/>
            <person name="Sun Y."/>
            <person name="Lacey M.P."/>
            <person name="Chaudhary T."/>
            <person name="Keough T."/>
            <person name="Chu L."/>
            <person name="Sears R."/>
            <person name="Yuan B."/>
            <person name="Dawson T.L.Jr."/>
        </authorList>
    </citation>
    <scope>NUCLEOTIDE SEQUENCE [LARGE SCALE GENOMIC DNA]</scope>
    <source>
        <strain evidence="3">ATCC MYA-4612 / CBS 7966</strain>
    </source>
</reference>
<evidence type="ECO:0000313" key="2">
    <source>
        <dbReference type="EMBL" id="EDP45068.1"/>
    </source>
</evidence>
<feature type="coiled-coil region" evidence="1">
    <location>
        <begin position="185"/>
        <end position="276"/>
    </location>
</feature>
<dbReference type="KEGG" id="mgl:MGL_0057"/>
<keyword evidence="1" id="KW-0175">Coiled coil</keyword>
<evidence type="ECO:0000256" key="1">
    <source>
        <dbReference type="SAM" id="Coils"/>
    </source>
</evidence>
<dbReference type="AlphaFoldDB" id="A8PRI0"/>
<dbReference type="OrthoDB" id="49395at2759"/>
<protein>
    <submittedName>
        <fullName evidence="2">Uncharacterized protein</fullName>
    </submittedName>
</protein>
<dbReference type="Proteomes" id="UP000008837">
    <property type="component" value="Unassembled WGS sequence"/>
</dbReference>
<gene>
    <name evidence="2" type="ORF">MGL_0057</name>
</gene>
<dbReference type="InterPro" id="IPR036872">
    <property type="entry name" value="CH_dom_sf"/>
</dbReference>
<dbReference type="RefSeq" id="XP_001732282.1">
    <property type="nucleotide sequence ID" value="XM_001732230.1"/>
</dbReference>
<accession>A8PRI0</accession>
<dbReference type="SUPFAM" id="SSF116907">
    <property type="entry name" value="Hook domain"/>
    <property type="match status" value="1"/>
</dbReference>